<proteinExistence type="predicted"/>
<accession>A0A2D0LF96</accession>
<evidence type="ECO:0000313" key="1">
    <source>
        <dbReference type="EMBL" id="PHM74331.1"/>
    </source>
</evidence>
<dbReference type="AlphaFoldDB" id="A0A2D0LF96"/>
<keyword evidence="2" id="KW-1185">Reference proteome</keyword>
<dbReference type="Proteomes" id="UP000221101">
    <property type="component" value="Unassembled WGS sequence"/>
</dbReference>
<sequence>MIFNTDNFWIRTPQKITSIATLGPEGTSSQSAAKYLTNLIGGPLDILLFDTFELASEYVEQIILGTNKRIYDSTIDLQEHRFINGSGEVTDF</sequence>
<dbReference type="EMBL" id="NJCX01000005">
    <property type="protein sequence ID" value="PHM74331.1"/>
    <property type="molecule type" value="Genomic_DNA"/>
</dbReference>
<gene>
    <name evidence="1" type="ORF">Xkoz_00881</name>
</gene>
<organism evidence="1 2">
    <name type="scientific">Xenorhabdus kozodoii</name>
    <dbReference type="NCBI Taxonomy" id="351676"/>
    <lineage>
        <taxon>Bacteria</taxon>
        <taxon>Pseudomonadati</taxon>
        <taxon>Pseudomonadota</taxon>
        <taxon>Gammaproteobacteria</taxon>
        <taxon>Enterobacterales</taxon>
        <taxon>Morganellaceae</taxon>
        <taxon>Xenorhabdus</taxon>
    </lineage>
</organism>
<dbReference type="RefSeq" id="WP_099140939.1">
    <property type="nucleotide sequence ID" value="NZ_CAWNOR010000086.1"/>
</dbReference>
<evidence type="ECO:0000313" key="2">
    <source>
        <dbReference type="Proteomes" id="UP000221101"/>
    </source>
</evidence>
<reference evidence="1 2" key="1">
    <citation type="journal article" date="2017" name="Nat. Microbiol.">
        <title>Natural product diversity associated with the nematode symbionts Photorhabdus and Xenorhabdus.</title>
        <authorList>
            <person name="Tobias N.J."/>
            <person name="Wolff H."/>
            <person name="Djahanschiri B."/>
            <person name="Grundmann F."/>
            <person name="Kronenwerth M."/>
            <person name="Shi Y.M."/>
            <person name="Simonyi S."/>
            <person name="Grun P."/>
            <person name="Shapiro-Ilan D."/>
            <person name="Pidot S.J."/>
            <person name="Stinear T.P."/>
            <person name="Ebersberger I."/>
            <person name="Bode H.B."/>
        </authorList>
    </citation>
    <scope>NUCLEOTIDE SEQUENCE [LARGE SCALE GENOMIC DNA]</scope>
    <source>
        <strain evidence="1 2">DSM 17907</strain>
    </source>
</reference>
<comment type="caution">
    <text evidence="1">The sequence shown here is derived from an EMBL/GenBank/DDBJ whole genome shotgun (WGS) entry which is preliminary data.</text>
</comment>
<protein>
    <submittedName>
        <fullName evidence="1">Sulfide dehydrogenase</fullName>
    </submittedName>
</protein>
<name>A0A2D0LF96_9GAMM</name>
<dbReference type="OrthoDB" id="490158at2"/>